<dbReference type="GO" id="GO:0003723">
    <property type="term" value="F:RNA binding"/>
    <property type="evidence" value="ECO:0007669"/>
    <property type="project" value="InterPro"/>
</dbReference>
<evidence type="ECO:0000256" key="2">
    <source>
        <dbReference type="ARBA" id="ARBA00022695"/>
    </source>
</evidence>
<protein>
    <submittedName>
        <fullName evidence="9">RNA-directed DNA polymerase</fullName>
    </submittedName>
</protein>
<name>A0A2A7B8X1_9FIRM</name>
<feature type="domain" description="Reverse transcriptase" evidence="8">
    <location>
        <begin position="30"/>
        <end position="232"/>
    </location>
</feature>
<keyword evidence="3" id="KW-0479">Metal-binding</keyword>
<dbReference type="GO" id="GO:0003964">
    <property type="term" value="F:RNA-directed DNA polymerase activity"/>
    <property type="evidence" value="ECO:0007669"/>
    <property type="project" value="UniProtKB-KW"/>
</dbReference>
<dbReference type="InterPro" id="IPR000123">
    <property type="entry name" value="Reverse_transcriptase_msDNA"/>
</dbReference>
<dbReference type="EMBL" id="NOUV01000005">
    <property type="protein sequence ID" value="PDX87732.1"/>
    <property type="molecule type" value="Genomic_DNA"/>
</dbReference>
<evidence type="ECO:0000259" key="8">
    <source>
        <dbReference type="Pfam" id="PF00078"/>
    </source>
</evidence>
<dbReference type="GO" id="GO:0046872">
    <property type="term" value="F:metal ion binding"/>
    <property type="evidence" value="ECO:0007669"/>
    <property type="project" value="UniProtKB-KW"/>
</dbReference>
<comment type="caution">
    <text evidence="9">The sequence shown here is derived from an EMBL/GenBank/DDBJ whole genome shotgun (WGS) entry which is preliminary data.</text>
</comment>
<keyword evidence="1" id="KW-0808">Transferase</keyword>
<dbReference type="SUPFAM" id="SSF56672">
    <property type="entry name" value="DNA/RNA polymerases"/>
    <property type="match status" value="1"/>
</dbReference>
<dbReference type="Proteomes" id="UP000220904">
    <property type="component" value="Unassembled WGS sequence"/>
</dbReference>
<keyword evidence="4" id="KW-0460">Magnesium</keyword>
<evidence type="ECO:0000313" key="9">
    <source>
        <dbReference type="EMBL" id="PDX87732.1"/>
    </source>
</evidence>
<dbReference type="InterPro" id="IPR043502">
    <property type="entry name" value="DNA/RNA_pol_sf"/>
</dbReference>
<evidence type="ECO:0000256" key="1">
    <source>
        <dbReference type="ARBA" id="ARBA00022679"/>
    </source>
</evidence>
<dbReference type="GO" id="GO:0051607">
    <property type="term" value="P:defense response to virus"/>
    <property type="evidence" value="ECO:0007669"/>
    <property type="project" value="UniProtKB-KW"/>
</dbReference>
<keyword evidence="6" id="KW-0051">Antiviral defense</keyword>
<keyword evidence="5 9" id="KW-0695">RNA-directed DNA polymerase</keyword>
<dbReference type="PRINTS" id="PR00866">
    <property type="entry name" value="RNADNAPOLMS"/>
</dbReference>
<gene>
    <name evidence="9" type="ORF">CHR60_01510</name>
</gene>
<evidence type="ECO:0000256" key="6">
    <source>
        <dbReference type="ARBA" id="ARBA00023118"/>
    </source>
</evidence>
<reference evidence="9 10" key="1">
    <citation type="journal article" date="2017" name="Front. Microbiol.">
        <title>New Insights into the Diversity of the Genus Faecalibacterium.</title>
        <authorList>
            <person name="Benevides L."/>
            <person name="Burman S."/>
            <person name="Martin R."/>
            <person name="Robert V."/>
            <person name="Thomas M."/>
            <person name="Miquel S."/>
            <person name="Chain F."/>
            <person name="Sokol H."/>
            <person name="Bermudez-Humaran L.G."/>
            <person name="Morrison M."/>
            <person name="Langella P."/>
            <person name="Azevedo V.A."/>
            <person name="Chatel J.M."/>
            <person name="Soares S."/>
        </authorList>
    </citation>
    <scope>NUCLEOTIDE SEQUENCE [LARGE SCALE GENOMIC DNA]</scope>
    <source>
        <strain evidence="9 10">AHMP21</strain>
    </source>
</reference>
<proteinExistence type="inferred from homology"/>
<keyword evidence="2" id="KW-0548">Nucleotidyltransferase</keyword>
<dbReference type="AlphaFoldDB" id="A0A2A7B8X1"/>
<evidence type="ECO:0000256" key="3">
    <source>
        <dbReference type="ARBA" id="ARBA00022723"/>
    </source>
</evidence>
<evidence type="ECO:0000256" key="7">
    <source>
        <dbReference type="ARBA" id="ARBA00034120"/>
    </source>
</evidence>
<evidence type="ECO:0000256" key="5">
    <source>
        <dbReference type="ARBA" id="ARBA00022918"/>
    </source>
</evidence>
<dbReference type="OrthoDB" id="9788687at2"/>
<accession>A0A2A7B8X1</accession>
<evidence type="ECO:0000313" key="10">
    <source>
        <dbReference type="Proteomes" id="UP000220904"/>
    </source>
</evidence>
<organism evidence="9 10">
    <name type="scientific">Faecalibacterium prausnitzii</name>
    <dbReference type="NCBI Taxonomy" id="853"/>
    <lineage>
        <taxon>Bacteria</taxon>
        <taxon>Bacillati</taxon>
        <taxon>Bacillota</taxon>
        <taxon>Clostridia</taxon>
        <taxon>Eubacteriales</taxon>
        <taxon>Oscillospiraceae</taxon>
        <taxon>Faecalibacterium</taxon>
    </lineage>
</organism>
<dbReference type="Pfam" id="PF00078">
    <property type="entry name" value="RVT_1"/>
    <property type="match status" value="1"/>
</dbReference>
<dbReference type="CDD" id="cd03487">
    <property type="entry name" value="RT_Bac_retron_II"/>
    <property type="match status" value="1"/>
</dbReference>
<comment type="similarity">
    <text evidence="7">Belongs to the bacterial reverse transcriptase family.</text>
</comment>
<dbReference type="InterPro" id="IPR000477">
    <property type="entry name" value="RT_dom"/>
</dbReference>
<evidence type="ECO:0000256" key="4">
    <source>
        <dbReference type="ARBA" id="ARBA00022842"/>
    </source>
</evidence>
<sequence>MLKYVLQIKNDDMLKQSNITSKIHPYIDKTKKPRLIEAPQAELKIVQRRIKTLLGKIQTPDNVFSGIKGKSYPENARMHIGGRKRNLYKTDLTAFFPSISREDVYQFFNNELCCSPDVSEVLTNLTTVSLERFPKEELTEVYDFLGQKGVHCYNHLISGAPTSQILSYLVNHKMFDELHTLSAKNDMVMTVYVDDMVFSSEHKISSHFRNSVKSIIKKYRYKLSHNKVKGYSKGYPKLVTGVVIDCNENMIVKNSLQHKIILEFEHLRKNPMDQESRQRLRGLVTSAQQIDKSIFPNIKRFAFENPSK</sequence>